<dbReference type="PANTHER" id="PTHR13774">
    <property type="entry name" value="PHENAZINE BIOSYNTHESIS PROTEIN"/>
    <property type="match status" value="1"/>
</dbReference>
<protein>
    <submittedName>
        <fullName evidence="3">Phenazine biosynthesis PhzC/PhzF protein</fullName>
    </submittedName>
</protein>
<dbReference type="GO" id="GO:0005737">
    <property type="term" value="C:cytoplasm"/>
    <property type="evidence" value="ECO:0007669"/>
    <property type="project" value="TreeGrafter"/>
</dbReference>
<dbReference type="SUPFAM" id="SSF54506">
    <property type="entry name" value="Diaminopimelate epimerase-like"/>
    <property type="match status" value="1"/>
</dbReference>
<evidence type="ECO:0000313" key="4">
    <source>
        <dbReference type="Proteomes" id="UP000008720"/>
    </source>
</evidence>
<keyword evidence="2" id="KW-0413">Isomerase</keyword>
<gene>
    <name evidence="3" type="ordered locus">Ftrac_0865</name>
</gene>
<proteinExistence type="inferred from homology"/>
<dbReference type="AlphaFoldDB" id="E4TT19"/>
<dbReference type="GO" id="GO:0016853">
    <property type="term" value="F:isomerase activity"/>
    <property type="evidence" value="ECO:0007669"/>
    <property type="project" value="UniProtKB-KW"/>
</dbReference>
<dbReference type="Pfam" id="PF02567">
    <property type="entry name" value="PhzC-PhzF"/>
    <property type="match status" value="1"/>
</dbReference>
<dbReference type="eggNOG" id="COG0384">
    <property type="taxonomic scope" value="Bacteria"/>
</dbReference>
<dbReference type="EMBL" id="CP002349">
    <property type="protein sequence ID" value="ADR20867.1"/>
    <property type="molecule type" value="Genomic_DNA"/>
</dbReference>
<dbReference type="InterPro" id="IPR003719">
    <property type="entry name" value="Phenazine_PhzF-like"/>
</dbReference>
<organism evidence="3 4">
    <name type="scientific">Marivirga tractuosa (strain ATCC 23168 / DSM 4126 / NBRC 15989 / NCIMB 1408 / VKM B-1430 / H-43)</name>
    <name type="common">Microscilla tractuosa</name>
    <name type="synonym">Flexibacter tractuosus</name>
    <dbReference type="NCBI Taxonomy" id="643867"/>
    <lineage>
        <taxon>Bacteria</taxon>
        <taxon>Pseudomonadati</taxon>
        <taxon>Bacteroidota</taxon>
        <taxon>Cytophagia</taxon>
        <taxon>Cytophagales</taxon>
        <taxon>Marivirgaceae</taxon>
        <taxon>Marivirga</taxon>
    </lineage>
</organism>
<name>E4TT19_MARTH</name>
<reference evidence="3 4" key="1">
    <citation type="journal article" date="2011" name="Stand. Genomic Sci.">
        <title>Complete genome sequence of Marivirga tractuosa type strain (H-43).</title>
        <authorList>
            <person name="Pagani I."/>
            <person name="Chertkov O."/>
            <person name="Lapidus A."/>
            <person name="Lucas S."/>
            <person name="Del Rio T.G."/>
            <person name="Tice H."/>
            <person name="Copeland A."/>
            <person name="Cheng J.F."/>
            <person name="Nolan M."/>
            <person name="Saunders E."/>
            <person name="Pitluck S."/>
            <person name="Held B."/>
            <person name="Goodwin L."/>
            <person name="Liolios K."/>
            <person name="Ovchinikova G."/>
            <person name="Ivanova N."/>
            <person name="Mavromatis K."/>
            <person name="Pati A."/>
            <person name="Chen A."/>
            <person name="Palaniappan K."/>
            <person name="Land M."/>
            <person name="Hauser L."/>
            <person name="Jeffries C.D."/>
            <person name="Detter J.C."/>
            <person name="Han C."/>
            <person name="Tapia R."/>
            <person name="Ngatchou-Djao O.D."/>
            <person name="Rohde M."/>
            <person name="Goker M."/>
            <person name="Spring S."/>
            <person name="Sikorski J."/>
            <person name="Woyke T."/>
            <person name="Bristow J."/>
            <person name="Eisen J.A."/>
            <person name="Markowitz V."/>
            <person name="Hugenholtz P."/>
            <person name="Klenk H.P."/>
            <person name="Kyrpides N.C."/>
        </authorList>
    </citation>
    <scope>NUCLEOTIDE SEQUENCE [LARGE SCALE GENOMIC DNA]</scope>
    <source>
        <strain evidence="4">ATCC 23168 / DSM 4126 / NBRC 15989 / NCIMB 1408 / VKM B-1430 / H-43</strain>
    </source>
</reference>
<dbReference type="OrthoDB" id="9788221at2"/>
<dbReference type="PANTHER" id="PTHR13774:SF17">
    <property type="entry name" value="PHENAZINE BIOSYNTHESIS-LIKE DOMAIN-CONTAINING PROTEIN"/>
    <property type="match status" value="1"/>
</dbReference>
<comment type="similarity">
    <text evidence="1">Belongs to the PhzF family.</text>
</comment>
<evidence type="ECO:0000256" key="2">
    <source>
        <dbReference type="ARBA" id="ARBA00023235"/>
    </source>
</evidence>
<dbReference type="Proteomes" id="UP000008720">
    <property type="component" value="Chromosome"/>
</dbReference>
<evidence type="ECO:0000313" key="3">
    <source>
        <dbReference type="EMBL" id="ADR20867.1"/>
    </source>
</evidence>
<dbReference type="HOGENOM" id="CLU_048756_2_2_10"/>
<dbReference type="KEGG" id="mtt:Ftrac_0865"/>
<accession>E4TT19</accession>
<dbReference type="Gene3D" id="3.10.310.10">
    <property type="entry name" value="Diaminopimelate Epimerase, Chain A, domain 1"/>
    <property type="match status" value="2"/>
</dbReference>
<dbReference type="PIRSF" id="PIRSF016184">
    <property type="entry name" value="PhzC_PhzF"/>
    <property type="match status" value="1"/>
</dbReference>
<keyword evidence="4" id="KW-1185">Reference proteome</keyword>
<evidence type="ECO:0000256" key="1">
    <source>
        <dbReference type="ARBA" id="ARBA00008270"/>
    </source>
</evidence>
<sequence length="292" mass="32897">MDSSFTGIAFFIGHLTLKLKTMKTEFPFAIINVFSKAKINALGNPSAVILLDRDLSDEKLQSIATELHQPATTFLWETAEENEFRIRWFAPDAEIGLCGHGAMAASVFLSDHYPEKLKKDFRLIKGDTVIEAGKDSENTHFVILENIKRSENQTSPEGLEKALGQKIVEYYPTENKDIVVLESEEILANMKPDFEALRKIDVFGYSVTAASSQEDDFVCRTLVPHVQQLEDHATGSTQAVLVDYWASKLGRSNLESRQLSPRGGYFNVIHTTENFRLIAQSYYTIKGTFYLN</sequence>